<feature type="compositionally biased region" description="Polar residues" evidence="4">
    <location>
        <begin position="124"/>
        <end position="139"/>
    </location>
</feature>
<evidence type="ECO:0000259" key="5">
    <source>
        <dbReference type="PROSITE" id="PS51366"/>
    </source>
</evidence>
<dbReference type="InterPro" id="IPR036211">
    <property type="entry name" value="eIF4G_eIF4E-bd_sf"/>
</dbReference>
<reference evidence="6" key="1">
    <citation type="submission" date="2021-01" db="EMBL/GenBank/DDBJ databases">
        <authorList>
            <person name="Kaushik A."/>
        </authorList>
    </citation>
    <scope>NUCLEOTIDE SEQUENCE</scope>
    <source>
        <strain evidence="6">Type strain: AG8-Rh-89/</strain>
    </source>
</reference>
<name>A0A8H3D8I0_9AGAM</name>
<proteinExistence type="inferred from homology"/>
<dbReference type="Gene3D" id="1.20.970.30">
    <property type="entry name" value="eIF4G, eIF4E-binding domain"/>
    <property type="match status" value="1"/>
</dbReference>
<evidence type="ECO:0000256" key="2">
    <source>
        <dbReference type="ARBA" id="ARBA00022540"/>
    </source>
</evidence>
<protein>
    <recommendedName>
        <fullName evidence="5">MI domain-containing protein</fullName>
    </recommendedName>
</protein>
<dbReference type="GO" id="GO:0016281">
    <property type="term" value="C:eukaryotic translation initiation factor 4F complex"/>
    <property type="evidence" value="ECO:0007669"/>
    <property type="project" value="TreeGrafter"/>
</dbReference>
<feature type="compositionally biased region" description="Basic and acidic residues" evidence="4">
    <location>
        <begin position="1"/>
        <end position="122"/>
    </location>
</feature>
<dbReference type="SMART" id="SM00544">
    <property type="entry name" value="MA3"/>
    <property type="match status" value="1"/>
</dbReference>
<dbReference type="SUPFAM" id="SSF48371">
    <property type="entry name" value="ARM repeat"/>
    <property type="match status" value="1"/>
</dbReference>
<dbReference type="PANTHER" id="PTHR23253">
    <property type="entry name" value="EUKARYOTIC TRANSLATION INITIATION FACTOR 4 GAMMA"/>
    <property type="match status" value="1"/>
</dbReference>
<dbReference type="GO" id="GO:0003743">
    <property type="term" value="F:translation initiation factor activity"/>
    <property type="evidence" value="ECO:0007669"/>
    <property type="project" value="UniProtKB-KW"/>
</dbReference>
<dbReference type="Pfam" id="PF12152">
    <property type="entry name" value="eIF_4G1"/>
    <property type="match status" value="1"/>
</dbReference>
<evidence type="ECO:0000313" key="7">
    <source>
        <dbReference type="Proteomes" id="UP000663850"/>
    </source>
</evidence>
<dbReference type="PROSITE" id="PS51366">
    <property type="entry name" value="MI"/>
    <property type="match status" value="1"/>
</dbReference>
<comment type="caution">
    <text evidence="6">The sequence shown here is derived from an EMBL/GenBank/DDBJ whole genome shotgun (WGS) entry which is preliminary data.</text>
</comment>
<keyword evidence="3" id="KW-0648">Protein biosynthesis</keyword>
<evidence type="ECO:0000313" key="6">
    <source>
        <dbReference type="EMBL" id="CAE6512391.1"/>
    </source>
</evidence>
<dbReference type="Proteomes" id="UP000663850">
    <property type="component" value="Unassembled WGS sequence"/>
</dbReference>
<dbReference type="PANTHER" id="PTHR23253:SF9">
    <property type="entry name" value="EUKARYOTIC TRANSLATION INITIATION FACTOR 4 GAMMA 2"/>
    <property type="match status" value="1"/>
</dbReference>
<feature type="domain" description="MI" evidence="5">
    <location>
        <begin position="395"/>
        <end position="516"/>
    </location>
</feature>
<dbReference type="Gene3D" id="1.25.40.180">
    <property type="match status" value="1"/>
</dbReference>
<dbReference type="GO" id="GO:0003729">
    <property type="term" value="F:mRNA binding"/>
    <property type="evidence" value="ECO:0007669"/>
    <property type="project" value="TreeGrafter"/>
</dbReference>
<evidence type="ECO:0000256" key="3">
    <source>
        <dbReference type="ARBA" id="ARBA00022917"/>
    </source>
</evidence>
<evidence type="ECO:0000256" key="1">
    <source>
        <dbReference type="ARBA" id="ARBA00005775"/>
    </source>
</evidence>
<feature type="compositionally biased region" description="Polar residues" evidence="4">
    <location>
        <begin position="150"/>
        <end position="171"/>
    </location>
</feature>
<dbReference type="InterPro" id="IPR022745">
    <property type="entry name" value="eIF4G1_eIF4E-bd"/>
</dbReference>
<comment type="similarity">
    <text evidence="1">Belongs to the eukaryotic initiation factor 4G family.</text>
</comment>
<dbReference type="Pfam" id="PF02847">
    <property type="entry name" value="MA3"/>
    <property type="match status" value="1"/>
</dbReference>
<feature type="region of interest" description="Disordered" evidence="4">
    <location>
        <begin position="1"/>
        <end position="190"/>
    </location>
</feature>
<dbReference type="InterPro" id="IPR016024">
    <property type="entry name" value="ARM-type_fold"/>
</dbReference>
<accession>A0A8H3D8I0</accession>
<feature type="region of interest" description="Disordered" evidence="4">
    <location>
        <begin position="331"/>
        <end position="400"/>
    </location>
</feature>
<dbReference type="InterPro" id="IPR003891">
    <property type="entry name" value="Initiation_fac_eIF4g_MI"/>
</dbReference>
<dbReference type="SUPFAM" id="SSF101489">
    <property type="entry name" value="Eukaryotic initiation factor 4f subunit eIF4g, eIF4e-binding domain"/>
    <property type="match status" value="1"/>
</dbReference>
<organism evidence="6 7">
    <name type="scientific">Rhizoctonia solani</name>
    <dbReference type="NCBI Taxonomy" id="456999"/>
    <lineage>
        <taxon>Eukaryota</taxon>
        <taxon>Fungi</taxon>
        <taxon>Dikarya</taxon>
        <taxon>Basidiomycota</taxon>
        <taxon>Agaricomycotina</taxon>
        <taxon>Agaricomycetes</taxon>
        <taxon>Cantharellales</taxon>
        <taxon>Ceratobasidiaceae</taxon>
        <taxon>Rhizoctonia</taxon>
    </lineage>
</organism>
<keyword evidence="2" id="KW-0396">Initiation factor</keyword>
<dbReference type="AlphaFoldDB" id="A0A8H3D8I0"/>
<evidence type="ECO:0000256" key="4">
    <source>
        <dbReference type="SAM" id="MobiDB-lite"/>
    </source>
</evidence>
<sequence>MRVAEELRAKEEAERKAKEEQERKAREEAERIEAERIEAERKAKEEQERKAKEEEERKAKEEEERKAKEEAEAVARAEAEAKLKEEAETAKAEAEAKAKAEAEATAKEEAEAKEAAAEEARDTISASPVSSPKTTNGLLPSTVPDRPSPLSASTTPGRPSPLSISTTTSANERPKRPVPGPLDLPTVASVYRPVPGPLDLTSAQGNRSAAPPSALASARIIEDLNSVPYPETIKTPNPDLNIAATPGKFRYDRDFLLQFMAYTNNTGRPDRRRVGSLGMGNAPPLQRQASIGLGLGTGLANRSGFAMGNFQSPSNSQSRFEAASAARTGGMPFAGGAASRLTPMSRSASQGGVGGGGPRETKRTRSQRGRDRGDNPRIKPSEGEEAVSAAMTEEEAQNKVKEDVKEYLAVENIDEAIMALEALPSEHRHLFVDKLVNTSMDGGNKVVVLAEKLFFTARTRSVIFPEGFERGLMPTIEMADDLSIDVPKTYEWLARMIHAAGLDKAKTEEMADQISVYGEPRVPPRELLVKEFEKVSSA</sequence>
<feature type="compositionally biased region" description="Basic and acidic residues" evidence="4">
    <location>
        <begin position="359"/>
        <end position="382"/>
    </location>
</feature>
<gene>
    <name evidence="6" type="ORF">RDB_LOCUS107992</name>
</gene>
<dbReference type="EMBL" id="CAJMWZ010005895">
    <property type="protein sequence ID" value="CAE6512391.1"/>
    <property type="molecule type" value="Genomic_DNA"/>
</dbReference>